<keyword evidence="6" id="KW-1185">Reference proteome</keyword>
<proteinExistence type="inferred from homology"/>
<evidence type="ECO:0000256" key="2">
    <source>
        <dbReference type="ARBA" id="ARBA00022679"/>
    </source>
</evidence>
<dbReference type="SUPFAM" id="SSF53901">
    <property type="entry name" value="Thiolase-like"/>
    <property type="match status" value="2"/>
</dbReference>
<evidence type="ECO:0000313" key="6">
    <source>
        <dbReference type="Proteomes" id="UP001628281"/>
    </source>
</evidence>
<feature type="domain" description="Hydroxymethylglutaryl-coenzyme A synthase C-terminal" evidence="4">
    <location>
        <begin position="273"/>
        <end position="349"/>
    </location>
</feature>
<sequence length="411" mass="44914">MAMTSVGIESMNLYAGPTYVDVRDLFTARGLDLERFDNLMMRKKSVALPCEDAVSYAVNAAKPIIDRLTPAERSRIGTVITCTESPVDFAKSLSTYIHALLGLDRNCRSLELKQACYAGMGALQLAAGVVGSGFTPGEKVLVIATDTARATARNTYAEPTQAAGAIAMLIGDRPRLLDLDPGAHGCCSYEIMDVHRPLPELETGDPDMSLLSYLDCLENCFRAYAERVEGADFQTTFDALAFHTPFAGMVKGAHRRMMRRFGKAAPAEVEADFIRRVAPSLHHCVEVGNIYAGTVFMALCGEITAGRRAGRIGLFSYGSGCSSEFLSGLVPEGAAAHLDAMAIDEGLARRLPIDVATYDRILDLNDEWRFGIKDKEVDTGPYADLYDAFFAGRGLLRLKRVSTYHREYEWS</sequence>
<name>A0ABW8V744_9PROT</name>
<keyword evidence="2" id="KW-0808">Transferase</keyword>
<feature type="domain" description="Hydroxymethylglutaryl-coenzyme A synthase N-terminal" evidence="3">
    <location>
        <begin position="5"/>
        <end position="172"/>
    </location>
</feature>
<dbReference type="Proteomes" id="UP001628281">
    <property type="component" value="Unassembled WGS sequence"/>
</dbReference>
<evidence type="ECO:0000256" key="1">
    <source>
        <dbReference type="ARBA" id="ARBA00007061"/>
    </source>
</evidence>
<dbReference type="Pfam" id="PF08540">
    <property type="entry name" value="HMG_CoA_synt_C"/>
    <property type="match status" value="1"/>
</dbReference>
<dbReference type="EMBL" id="JBJLSN010000017">
    <property type="protein sequence ID" value="MFL7902287.1"/>
    <property type="molecule type" value="Genomic_DNA"/>
</dbReference>
<protein>
    <submittedName>
        <fullName evidence="5">Hydroxymethylglutaryl-CoA synthase family protein</fullName>
    </submittedName>
</protein>
<dbReference type="InterPro" id="IPR013746">
    <property type="entry name" value="HMG_CoA_synt_C_dom"/>
</dbReference>
<dbReference type="PANTHER" id="PTHR43323">
    <property type="entry name" value="3-HYDROXY-3-METHYLGLUTARYL COENZYME A SYNTHASE"/>
    <property type="match status" value="1"/>
</dbReference>
<dbReference type="Pfam" id="PF01154">
    <property type="entry name" value="HMG_CoA_synt_N"/>
    <property type="match status" value="1"/>
</dbReference>
<dbReference type="PANTHER" id="PTHR43323:SF2">
    <property type="entry name" value="HYDROXYMETHYLGLUTARYL-COA SYNTHASE"/>
    <property type="match status" value="1"/>
</dbReference>
<evidence type="ECO:0000259" key="4">
    <source>
        <dbReference type="Pfam" id="PF08540"/>
    </source>
</evidence>
<dbReference type="RefSeq" id="WP_175428912.1">
    <property type="nucleotide sequence ID" value="NZ_CP007796.1"/>
</dbReference>
<dbReference type="InterPro" id="IPR013528">
    <property type="entry name" value="HMG_CoA_synth_N"/>
</dbReference>
<accession>A0ABW8V744</accession>
<evidence type="ECO:0000259" key="3">
    <source>
        <dbReference type="Pfam" id="PF01154"/>
    </source>
</evidence>
<evidence type="ECO:0000313" key="5">
    <source>
        <dbReference type="EMBL" id="MFL7902287.1"/>
    </source>
</evidence>
<gene>
    <name evidence="5" type="ORF">ACJ41P_14205</name>
</gene>
<dbReference type="CDD" id="cd00827">
    <property type="entry name" value="init_cond_enzymes"/>
    <property type="match status" value="1"/>
</dbReference>
<dbReference type="InterPro" id="IPR016039">
    <property type="entry name" value="Thiolase-like"/>
</dbReference>
<dbReference type="Gene3D" id="3.40.47.10">
    <property type="match status" value="2"/>
</dbReference>
<organism evidence="5 6">
    <name type="scientific">Azospirillum argentinense</name>
    <dbReference type="NCBI Taxonomy" id="2970906"/>
    <lineage>
        <taxon>Bacteria</taxon>
        <taxon>Pseudomonadati</taxon>
        <taxon>Pseudomonadota</taxon>
        <taxon>Alphaproteobacteria</taxon>
        <taxon>Rhodospirillales</taxon>
        <taxon>Azospirillaceae</taxon>
        <taxon>Azospirillum</taxon>
    </lineage>
</organism>
<comment type="similarity">
    <text evidence="1">Belongs to the thiolase-like superfamily. HMG-CoA synthase family.</text>
</comment>
<reference evidence="5 6" key="1">
    <citation type="submission" date="2024-11" db="EMBL/GenBank/DDBJ databases">
        <title>Draft genome sequences of two bacteria associated to sugarcane roots in Colombia.</title>
        <authorList>
            <person name="Pardo-Diaz S."/>
            <person name="Masmela-Mendoza J."/>
            <person name="Delgadillo-Duran P."/>
            <person name="Bautista E.J."/>
            <person name="Rojas-Tapias D.F."/>
        </authorList>
    </citation>
    <scope>NUCLEOTIDE SEQUENCE [LARGE SCALE GENOMIC DNA]</scope>
    <source>
        <strain evidence="5 6">Ap18</strain>
    </source>
</reference>
<comment type="caution">
    <text evidence="5">The sequence shown here is derived from an EMBL/GenBank/DDBJ whole genome shotgun (WGS) entry which is preliminary data.</text>
</comment>